<protein>
    <submittedName>
        <fullName evidence="2">Uncharacterized protein</fullName>
    </submittedName>
</protein>
<sequence>MLDPLPPRFQPRCLPPPASSPTAAAQGSGSAARVSLSLCDRGISGPDPVPGSRAEEGWPATGHRSCARAPSPQRSTAPSPSWRTRAATWDWPSGGSKTTRRAGGRPRSRRAALPYAAEDEEALPPRPAPAAAGEERGCHNVRGSARERTIRGAALVRLTAGGRGQSFAGTGQNENGRVVASCHPAGPHSGPQPRGRHVRHPARPRAPSQGRRDDLPRVSAAAANETCAAGAARAVTCAGGRQGPIWMMASSSRSNRAGDWVGQWVATPLALAAAPPWTGPIGRSR</sequence>
<dbReference type="Proteomes" id="UP000823388">
    <property type="component" value="Chromosome 9N"/>
</dbReference>
<feature type="compositionally biased region" description="Basic residues" evidence="1">
    <location>
        <begin position="98"/>
        <end position="110"/>
    </location>
</feature>
<gene>
    <name evidence="2" type="ORF">PVAP13_9NG226673</name>
</gene>
<reference evidence="2 3" key="1">
    <citation type="submission" date="2020-05" db="EMBL/GenBank/DDBJ databases">
        <title>WGS assembly of Panicum virgatum.</title>
        <authorList>
            <person name="Lovell J.T."/>
            <person name="Jenkins J."/>
            <person name="Shu S."/>
            <person name="Juenger T.E."/>
            <person name="Schmutz J."/>
        </authorList>
    </citation>
    <scope>NUCLEOTIDE SEQUENCE [LARGE SCALE GENOMIC DNA]</scope>
    <source>
        <strain evidence="3">cv. AP13</strain>
    </source>
</reference>
<evidence type="ECO:0000256" key="1">
    <source>
        <dbReference type="SAM" id="MobiDB-lite"/>
    </source>
</evidence>
<proteinExistence type="predicted"/>
<feature type="compositionally biased region" description="Low complexity" evidence="1">
    <location>
        <begin position="20"/>
        <end position="32"/>
    </location>
</feature>
<organism evidence="2 3">
    <name type="scientific">Panicum virgatum</name>
    <name type="common">Blackwell switchgrass</name>
    <dbReference type="NCBI Taxonomy" id="38727"/>
    <lineage>
        <taxon>Eukaryota</taxon>
        <taxon>Viridiplantae</taxon>
        <taxon>Streptophyta</taxon>
        <taxon>Embryophyta</taxon>
        <taxon>Tracheophyta</taxon>
        <taxon>Spermatophyta</taxon>
        <taxon>Magnoliopsida</taxon>
        <taxon>Liliopsida</taxon>
        <taxon>Poales</taxon>
        <taxon>Poaceae</taxon>
        <taxon>PACMAD clade</taxon>
        <taxon>Panicoideae</taxon>
        <taxon>Panicodae</taxon>
        <taxon>Paniceae</taxon>
        <taxon>Panicinae</taxon>
        <taxon>Panicum</taxon>
        <taxon>Panicum sect. Hiantes</taxon>
    </lineage>
</organism>
<feature type="compositionally biased region" description="Pro residues" evidence="1">
    <location>
        <begin position="1"/>
        <end position="19"/>
    </location>
</feature>
<name>A0A8T0MIL6_PANVG</name>
<feature type="compositionally biased region" description="Basic and acidic residues" evidence="1">
    <location>
        <begin position="133"/>
        <end position="144"/>
    </location>
</feature>
<feature type="compositionally biased region" description="Basic residues" evidence="1">
    <location>
        <begin position="194"/>
        <end position="203"/>
    </location>
</feature>
<feature type="region of interest" description="Disordered" evidence="1">
    <location>
        <begin position="183"/>
        <end position="215"/>
    </location>
</feature>
<feature type="compositionally biased region" description="Polar residues" evidence="1">
    <location>
        <begin position="72"/>
        <end position="82"/>
    </location>
</feature>
<feature type="region of interest" description="Disordered" evidence="1">
    <location>
        <begin position="1"/>
        <end position="144"/>
    </location>
</feature>
<keyword evidence="3" id="KW-1185">Reference proteome</keyword>
<dbReference type="EMBL" id="CM029054">
    <property type="protein sequence ID" value="KAG2536855.1"/>
    <property type="molecule type" value="Genomic_DNA"/>
</dbReference>
<dbReference type="AlphaFoldDB" id="A0A8T0MIL6"/>
<comment type="caution">
    <text evidence="2">The sequence shown here is derived from an EMBL/GenBank/DDBJ whole genome shotgun (WGS) entry which is preliminary data.</text>
</comment>
<evidence type="ECO:0000313" key="3">
    <source>
        <dbReference type="Proteomes" id="UP000823388"/>
    </source>
</evidence>
<accession>A0A8T0MIL6</accession>
<evidence type="ECO:0000313" key="2">
    <source>
        <dbReference type="EMBL" id="KAG2536855.1"/>
    </source>
</evidence>